<evidence type="ECO:0000256" key="1">
    <source>
        <dbReference type="SAM" id="Phobius"/>
    </source>
</evidence>
<gene>
    <name evidence="2" type="ORF">G3N56_08140</name>
</gene>
<feature type="transmembrane region" description="Helical" evidence="1">
    <location>
        <begin position="185"/>
        <end position="202"/>
    </location>
</feature>
<dbReference type="RefSeq" id="WP_163301763.1">
    <property type="nucleotide sequence ID" value="NZ_JAAGRQ010000026.1"/>
</dbReference>
<evidence type="ECO:0000313" key="3">
    <source>
        <dbReference type="Proteomes" id="UP000469724"/>
    </source>
</evidence>
<evidence type="ECO:0008006" key="4">
    <source>
        <dbReference type="Google" id="ProtNLM"/>
    </source>
</evidence>
<keyword evidence="1" id="KW-0472">Membrane</keyword>
<keyword evidence="1" id="KW-1133">Transmembrane helix</keyword>
<proteinExistence type="predicted"/>
<evidence type="ECO:0000313" key="2">
    <source>
        <dbReference type="EMBL" id="NDY56712.1"/>
    </source>
</evidence>
<keyword evidence="3" id="KW-1185">Reference proteome</keyword>
<keyword evidence="1" id="KW-0812">Transmembrane</keyword>
<sequence length="513" mass="54921">MTLPIVATLGIVLGWYLVLNYEAALRAGTSVAFCKTQLELARSLGRSAENFIRARHGELPPPVIESEIRERILAPVSLLGGGAWMFSPGQADCGRDPGLPWCGAALDAPAGENGHDQPSGMERLVAEASSGREGAGRFVAKAGNRQEIIAWAPVRAPDMNFVVGVTSSFTDVLAVTGVVRQSRNALFMMGLMTLGGLGLVILSTGNIVRRRRAEIELEQANAELEARVASRTEELAAKTKALMESRLRERLSEKEAEIAFQAGLVESAGTYLHTTGNALTSLEGLFLKMRRTLEAAARTGEAFAAARQAAETALERTHGPVVEDIAALEAALLGRAVPRLLEILAEMGEVKARMIAELEGRRTLFDARKSRGRLTQAVDMGRALAEAVEQARPECAARGLSVSIRDASGVVAQADRRKVSHGLLRCLAMVRDAAKEGRAGEIACQAERGGDGRVRVVMRARGAAFVGADPVRDDPELLAFINYLNENHGVFGIVRDSEGFCTEVELGDLPVPD</sequence>
<dbReference type="EMBL" id="JAAGRQ010000026">
    <property type="protein sequence ID" value="NDY56712.1"/>
    <property type="molecule type" value="Genomic_DNA"/>
</dbReference>
<dbReference type="AlphaFoldDB" id="A0A7K3NKL2"/>
<accession>A0A7K3NKL2</accession>
<protein>
    <recommendedName>
        <fullName evidence="4">Histidine kinase</fullName>
    </recommendedName>
</protein>
<organism evidence="2 3">
    <name type="scientific">Desulfolutivibrio sulfodismutans</name>
    <dbReference type="NCBI Taxonomy" id="63561"/>
    <lineage>
        <taxon>Bacteria</taxon>
        <taxon>Pseudomonadati</taxon>
        <taxon>Thermodesulfobacteriota</taxon>
        <taxon>Desulfovibrionia</taxon>
        <taxon>Desulfovibrionales</taxon>
        <taxon>Desulfovibrionaceae</taxon>
        <taxon>Desulfolutivibrio</taxon>
    </lineage>
</organism>
<comment type="caution">
    <text evidence="2">The sequence shown here is derived from an EMBL/GenBank/DDBJ whole genome shotgun (WGS) entry which is preliminary data.</text>
</comment>
<name>A0A7K3NKL2_9BACT</name>
<reference evidence="2 3" key="1">
    <citation type="submission" date="2020-02" db="EMBL/GenBank/DDBJ databases">
        <title>Comparative genomics of sulfur disproportionating microorganisms.</title>
        <authorList>
            <person name="Ward L.M."/>
            <person name="Bertran E."/>
            <person name="Johnston D.T."/>
        </authorList>
    </citation>
    <scope>NUCLEOTIDE SEQUENCE [LARGE SCALE GENOMIC DNA]</scope>
    <source>
        <strain evidence="2 3">DSM 3696</strain>
    </source>
</reference>
<dbReference type="Proteomes" id="UP000469724">
    <property type="component" value="Unassembled WGS sequence"/>
</dbReference>